<name>A0A9N7YF77_PLEPL</name>
<evidence type="ECO:0000313" key="8">
    <source>
        <dbReference type="Proteomes" id="UP001153269"/>
    </source>
</evidence>
<dbReference type="SMART" id="SM00082">
    <property type="entry name" value="LRRCT"/>
    <property type="match status" value="1"/>
</dbReference>
<keyword evidence="1" id="KW-0433">Leucine-rich repeat</keyword>
<reference evidence="7" key="1">
    <citation type="submission" date="2020-03" db="EMBL/GenBank/DDBJ databases">
        <authorList>
            <person name="Weist P."/>
        </authorList>
    </citation>
    <scope>NUCLEOTIDE SEQUENCE</scope>
</reference>
<keyword evidence="8" id="KW-1185">Reference proteome</keyword>
<evidence type="ECO:0000256" key="2">
    <source>
        <dbReference type="ARBA" id="ARBA00022729"/>
    </source>
</evidence>
<dbReference type="PANTHER" id="PTHR24366">
    <property type="entry name" value="IG(IMMUNOGLOBULIN) AND LRR(LEUCINE RICH REPEAT) DOMAINS"/>
    <property type="match status" value="1"/>
</dbReference>
<feature type="signal peptide" evidence="5">
    <location>
        <begin position="1"/>
        <end position="18"/>
    </location>
</feature>
<evidence type="ECO:0000256" key="5">
    <source>
        <dbReference type="SAM" id="SignalP"/>
    </source>
</evidence>
<dbReference type="SMART" id="SM00369">
    <property type="entry name" value="LRR_TYP"/>
    <property type="match status" value="4"/>
</dbReference>
<evidence type="ECO:0000313" key="7">
    <source>
        <dbReference type="EMBL" id="CAB1423391.1"/>
    </source>
</evidence>
<evidence type="ECO:0000259" key="6">
    <source>
        <dbReference type="SMART" id="SM00082"/>
    </source>
</evidence>
<dbReference type="SUPFAM" id="SSF52058">
    <property type="entry name" value="L domain-like"/>
    <property type="match status" value="1"/>
</dbReference>
<accession>A0A9N7YF77</accession>
<dbReference type="InterPro" id="IPR003591">
    <property type="entry name" value="Leu-rich_rpt_typical-subtyp"/>
</dbReference>
<dbReference type="InterPro" id="IPR000483">
    <property type="entry name" value="Cys-rich_flank_reg_C"/>
</dbReference>
<dbReference type="AlphaFoldDB" id="A0A9N7YF77"/>
<dbReference type="Proteomes" id="UP001153269">
    <property type="component" value="Unassembled WGS sequence"/>
</dbReference>
<sequence length="622" mass="67886">MQLVLVLCLLSNVGRVTAVAGCHSDRDKDHRPSMNCTAAGFSGIPAGLEPTTKVLLFRRNLFSSLSWSSFKIFPDIYEIDLTGNQVPEVTPSAAPILTTLSVLRLGRNRLRSIPDGSFSACPALTELHLDNNNIDTLSDHSFSGLSILEILELSSNHIKVLPELLLHPVPVIETLSLEINQIKVMPDNWFITKEDVPYLYLSANPWVCSCNIGYLHQYIDEYNNVYVRDGPLITLRPESVICDSPKRLKGQPLMSLTESDWCPTDSASSSVPSVSSFPATTITAAATVIPTVATLQLHTELHRVSTRSWYQTFTSSFEWSSISGKETELITTTAPTEAANTPVSTRVSDRAAGGERRGRVGAVGAAGVFCFWLFAVCLLLCVVSLLCILATLARLVDWYRKVYKPLNVALATRRGGGEGVKLLTYNRGEEKEVAGGGGGGVVALYRSVLFIHREEEKAVEREDGVSEGEGGGRGGRERLLVTLEPTGEEVKREAEGERGAMEERGVYRKTLYRLLSKEEAISGWRDVMEEECRVPAEGGGAGGGEASRKRYSVILREEREERGEAAGGREEHEWVVGGWEVKGGRGGGEGAGPRSSWGEWLSNYLPSMPWGVTMPPEGEAAQ</sequence>
<keyword evidence="4" id="KW-1133">Transmembrane helix</keyword>
<keyword evidence="4" id="KW-0812">Transmembrane</keyword>
<evidence type="ECO:0000256" key="4">
    <source>
        <dbReference type="SAM" id="Phobius"/>
    </source>
</evidence>
<dbReference type="InterPro" id="IPR001611">
    <property type="entry name" value="Leu-rich_rpt"/>
</dbReference>
<proteinExistence type="predicted"/>
<evidence type="ECO:0000256" key="1">
    <source>
        <dbReference type="ARBA" id="ARBA00022614"/>
    </source>
</evidence>
<feature type="domain" description="LRRCT" evidence="6">
    <location>
        <begin position="204"/>
        <end position="263"/>
    </location>
</feature>
<dbReference type="SMART" id="SM00364">
    <property type="entry name" value="LRR_BAC"/>
    <property type="match status" value="4"/>
</dbReference>
<protein>
    <recommendedName>
        <fullName evidence="6">LRRCT domain-containing protein</fullName>
    </recommendedName>
</protein>
<feature type="transmembrane region" description="Helical" evidence="4">
    <location>
        <begin position="371"/>
        <end position="396"/>
    </location>
</feature>
<dbReference type="PANTHER" id="PTHR24366:SF158">
    <property type="entry name" value="PLATELET GLYCOPROTEIN IB ALPHA CHAIN-LIKE-RELATED"/>
    <property type="match status" value="1"/>
</dbReference>
<dbReference type="Gene3D" id="3.80.10.10">
    <property type="entry name" value="Ribonuclease Inhibitor"/>
    <property type="match status" value="1"/>
</dbReference>
<dbReference type="EMBL" id="CADEAL010000652">
    <property type="protein sequence ID" value="CAB1423391.1"/>
    <property type="molecule type" value="Genomic_DNA"/>
</dbReference>
<comment type="caution">
    <text evidence="7">The sequence shown here is derived from an EMBL/GenBank/DDBJ whole genome shotgun (WGS) entry which is preliminary data.</text>
</comment>
<dbReference type="Pfam" id="PF13855">
    <property type="entry name" value="LRR_8"/>
    <property type="match status" value="1"/>
</dbReference>
<organism evidence="7 8">
    <name type="scientific">Pleuronectes platessa</name>
    <name type="common">European plaice</name>
    <dbReference type="NCBI Taxonomy" id="8262"/>
    <lineage>
        <taxon>Eukaryota</taxon>
        <taxon>Metazoa</taxon>
        <taxon>Chordata</taxon>
        <taxon>Craniata</taxon>
        <taxon>Vertebrata</taxon>
        <taxon>Euteleostomi</taxon>
        <taxon>Actinopterygii</taxon>
        <taxon>Neopterygii</taxon>
        <taxon>Teleostei</taxon>
        <taxon>Neoteleostei</taxon>
        <taxon>Acanthomorphata</taxon>
        <taxon>Carangaria</taxon>
        <taxon>Pleuronectiformes</taxon>
        <taxon>Pleuronectoidei</taxon>
        <taxon>Pleuronectidae</taxon>
        <taxon>Pleuronectes</taxon>
    </lineage>
</organism>
<gene>
    <name evidence="7" type="ORF">PLEPLA_LOCUS11311</name>
</gene>
<evidence type="ECO:0000256" key="3">
    <source>
        <dbReference type="ARBA" id="ARBA00022737"/>
    </source>
</evidence>
<dbReference type="InterPro" id="IPR032675">
    <property type="entry name" value="LRR_dom_sf"/>
</dbReference>
<keyword evidence="3" id="KW-0677">Repeat</keyword>
<feature type="chain" id="PRO_5040436985" description="LRRCT domain-containing protein" evidence="5">
    <location>
        <begin position="19"/>
        <end position="622"/>
    </location>
</feature>
<dbReference type="PROSITE" id="PS51450">
    <property type="entry name" value="LRR"/>
    <property type="match status" value="2"/>
</dbReference>
<keyword evidence="4" id="KW-0472">Membrane</keyword>
<keyword evidence="2 5" id="KW-0732">Signal</keyword>